<evidence type="ECO:0000313" key="2">
    <source>
        <dbReference type="Proteomes" id="UP001589799"/>
    </source>
</evidence>
<dbReference type="EMBL" id="JBHLWE010000005">
    <property type="protein sequence ID" value="MFC0339528.1"/>
    <property type="molecule type" value="Genomic_DNA"/>
</dbReference>
<keyword evidence="2" id="KW-1185">Reference proteome</keyword>
<protein>
    <submittedName>
        <fullName evidence="1">Uncharacterized protein</fullName>
    </submittedName>
</protein>
<accession>A0ABV6HZX2</accession>
<dbReference type="Proteomes" id="UP001589799">
    <property type="component" value="Unassembled WGS sequence"/>
</dbReference>
<gene>
    <name evidence="1" type="ORF">ACFFII_01960</name>
</gene>
<sequence>MAVPLPALPAVLGQNDIVLAAGFSSGGQAAGGIGPMPDLRPPIRVLEA</sequence>
<name>A0ABV6HZX2_9RHOB</name>
<organism evidence="1 2">
    <name type="scientific">Paracoccus niistensis</name>
    <dbReference type="NCBI Taxonomy" id="632935"/>
    <lineage>
        <taxon>Bacteria</taxon>
        <taxon>Pseudomonadati</taxon>
        <taxon>Pseudomonadota</taxon>
        <taxon>Alphaproteobacteria</taxon>
        <taxon>Rhodobacterales</taxon>
        <taxon>Paracoccaceae</taxon>
        <taxon>Paracoccus</taxon>
    </lineage>
</organism>
<dbReference type="RefSeq" id="WP_377697200.1">
    <property type="nucleotide sequence ID" value="NZ_JBHLWE010000005.1"/>
</dbReference>
<proteinExistence type="predicted"/>
<evidence type="ECO:0000313" key="1">
    <source>
        <dbReference type="EMBL" id="MFC0339528.1"/>
    </source>
</evidence>
<comment type="caution">
    <text evidence="1">The sequence shown here is derived from an EMBL/GenBank/DDBJ whole genome shotgun (WGS) entry which is preliminary data.</text>
</comment>
<reference evidence="1 2" key="1">
    <citation type="submission" date="2024-09" db="EMBL/GenBank/DDBJ databases">
        <authorList>
            <person name="Sun Q."/>
            <person name="Mori K."/>
        </authorList>
    </citation>
    <scope>NUCLEOTIDE SEQUENCE [LARGE SCALE GENOMIC DNA]</scope>
    <source>
        <strain evidence="1 2">KCTC 22789</strain>
    </source>
</reference>